<feature type="binding site" evidence="8">
    <location>
        <position position="46"/>
    </location>
    <ligand>
        <name>[4Fe-4S] cluster</name>
        <dbReference type="ChEBI" id="CHEBI:49883"/>
        <label>1</label>
    </ligand>
</feature>
<feature type="binding site" evidence="8">
    <location>
        <position position="157"/>
    </location>
    <ligand>
        <name>[4Fe-4S] cluster</name>
        <dbReference type="ChEBI" id="CHEBI:49883"/>
        <label>2</label>
        <note>4Fe-4S-S-AdoMet</note>
    </ligand>
</feature>
<evidence type="ECO:0000259" key="9">
    <source>
        <dbReference type="PROSITE" id="PS50926"/>
    </source>
</evidence>
<dbReference type="PROSITE" id="PS50926">
    <property type="entry name" value="TRAM"/>
    <property type="match status" value="1"/>
</dbReference>
<dbReference type="InterPro" id="IPR038135">
    <property type="entry name" value="Methylthiotransferase_N_sf"/>
</dbReference>
<comment type="cofactor">
    <cofactor evidence="8">
        <name>[4Fe-4S] cluster</name>
        <dbReference type="ChEBI" id="CHEBI:49883"/>
    </cofactor>
    <text evidence="8">Binds 2 [4Fe-4S] clusters. One cluster is coordinated with 3 cysteines and an exchangeable S-adenosyl-L-methionine.</text>
</comment>
<comment type="similarity">
    <text evidence="8">Belongs to the methylthiotransferase family. RimO subfamily.</text>
</comment>
<keyword evidence="3 8" id="KW-0808">Transferase</keyword>
<accession>C0QIB5</accession>
<dbReference type="KEGG" id="dat:HRM2_48110"/>
<keyword evidence="7 8" id="KW-0411">Iron-sulfur</keyword>
<dbReference type="Pfam" id="PF04055">
    <property type="entry name" value="Radical_SAM"/>
    <property type="match status" value="1"/>
</dbReference>
<evidence type="ECO:0000313" key="12">
    <source>
        <dbReference type="EMBL" id="ACN17859.1"/>
    </source>
</evidence>
<dbReference type="InterPro" id="IPR023404">
    <property type="entry name" value="rSAM_horseshoe"/>
</dbReference>
<comment type="function">
    <text evidence="8">Catalyzes the methylthiolation of an aspartic acid residue of ribosomal protein uS12.</text>
</comment>
<dbReference type="InterPro" id="IPR012340">
    <property type="entry name" value="NA-bd_OB-fold"/>
</dbReference>
<keyword evidence="5 8" id="KW-0479">Metal-binding</keyword>
<dbReference type="GO" id="GO:0046872">
    <property type="term" value="F:metal ion binding"/>
    <property type="evidence" value="ECO:0007669"/>
    <property type="project" value="UniProtKB-KW"/>
</dbReference>
<dbReference type="FunFam" id="3.80.30.20:FF:000001">
    <property type="entry name" value="tRNA-2-methylthio-N(6)-dimethylallyladenosine synthase 2"/>
    <property type="match status" value="1"/>
</dbReference>
<sequence>MMIFLESLGCCRNQVDSEVMLGRLASAGHGIVHDPSQADVIIVNTCGFISAASAEAVDTILDMAVYKRDGRCKRLVVTGCLPERFKHDDLGGELPEVDVFLGTGACDEIVRVVESTGSMVLVPDVLARQMQGHPLPRCLTLDYLAHVKISEGCDRHCTYCIIPRLRGIQRSRGVDAVVTESELLVKNGVKEIVLVGENTSDYGVDLDGEVNLAGLLTTLSQRIKALDPDVWIRLLYTHPSSLDFDVIRVIAGLDNVCTYFDVPIQHASSRILRRMGRNYTREDLDRLIAFIRKTAPDAALRTTLITGFPGETEADFNELLAFVKEIRFDQLGVFAYSDSDDLASHGLKDHVDEETGEARRDAIMAAQAEISESLNEAYLGKTFTVLVEENPDEGIFLGRTNFQAPEVDGITFIYGENIDIGTFVRVKITETHAYDLVGELV</sequence>
<dbReference type="PANTHER" id="PTHR43837">
    <property type="entry name" value="RIBOSOMAL PROTEIN S12 METHYLTHIOTRANSFERASE RIMO"/>
    <property type="match status" value="1"/>
</dbReference>
<dbReference type="GO" id="GO:0051539">
    <property type="term" value="F:4 iron, 4 sulfur cluster binding"/>
    <property type="evidence" value="ECO:0007669"/>
    <property type="project" value="UniProtKB-UniRule"/>
</dbReference>
<dbReference type="PANTHER" id="PTHR43837:SF1">
    <property type="entry name" value="RIBOSOMAL PROTEIN US12 METHYLTHIOTRANSFERASE RIMO"/>
    <property type="match status" value="1"/>
</dbReference>
<evidence type="ECO:0000256" key="1">
    <source>
        <dbReference type="ARBA" id="ARBA00022485"/>
    </source>
</evidence>
<dbReference type="InterPro" id="IPR020612">
    <property type="entry name" value="Methylthiotransferase_CS"/>
</dbReference>
<dbReference type="Pfam" id="PF18693">
    <property type="entry name" value="TRAM_2"/>
    <property type="match status" value="1"/>
</dbReference>
<evidence type="ECO:0000259" key="11">
    <source>
        <dbReference type="PROSITE" id="PS51918"/>
    </source>
</evidence>
<dbReference type="GO" id="GO:0103039">
    <property type="term" value="F:protein methylthiotransferase activity"/>
    <property type="evidence" value="ECO:0007669"/>
    <property type="project" value="UniProtKB-EC"/>
</dbReference>
<dbReference type="SMART" id="SM00729">
    <property type="entry name" value="Elp3"/>
    <property type="match status" value="1"/>
</dbReference>
<dbReference type="PROSITE" id="PS51449">
    <property type="entry name" value="MTTASE_N"/>
    <property type="match status" value="1"/>
</dbReference>
<dbReference type="Gene3D" id="3.80.30.20">
    <property type="entry name" value="tm_1862 like domain"/>
    <property type="match status" value="1"/>
</dbReference>
<dbReference type="HOGENOM" id="CLU_018697_0_1_7"/>
<evidence type="ECO:0000256" key="8">
    <source>
        <dbReference type="HAMAP-Rule" id="MF_01865"/>
    </source>
</evidence>
<evidence type="ECO:0000256" key="7">
    <source>
        <dbReference type="ARBA" id="ARBA00023014"/>
    </source>
</evidence>
<dbReference type="InterPro" id="IPR005839">
    <property type="entry name" value="Methylthiotransferase"/>
</dbReference>
<gene>
    <name evidence="8" type="primary">rimO</name>
    <name evidence="12" type="ordered locus">HRM2_48110</name>
</gene>
<evidence type="ECO:0000256" key="5">
    <source>
        <dbReference type="ARBA" id="ARBA00022723"/>
    </source>
</evidence>
<dbReference type="SUPFAM" id="SSF102114">
    <property type="entry name" value="Radical SAM enzymes"/>
    <property type="match status" value="1"/>
</dbReference>
<comment type="subcellular location">
    <subcellularLocation>
        <location evidence="8">Cytoplasm</location>
    </subcellularLocation>
</comment>
<dbReference type="Pfam" id="PF00919">
    <property type="entry name" value="UPF0004"/>
    <property type="match status" value="1"/>
</dbReference>
<feature type="binding site" evidence="8">
    <location>
        <position position="153"/>
    </location>
    <ligand>
        <name>[4Fe-4S] cluster</name>
        <dbReference type="ChEBI" id="CHEBI:49883"/>
        <label>2</label>
        <note>4Fe-4S-S-AdoMet</note>
    </ligand>
</feature>
<reference evidence="12 13" key="1">
    <citation type="journal article" date="2009" name="Environ. Microbiol.">
        <title>Genome sequence of Desulfobacterium autotrophicum HRM2, a marine sulfate reducer oxidizing organic carbon completely to carbon dioxide.</title>
        <authorList>
            <person name="Strittmatter A.W."/>
            <person name="Liesegang H."/>
            <person name="Rabus R."/>
            <person name="Decker I."/>
            <person name="Amann J."/>
            <person name="Andres S."/>
            <person name="Henne A."/>
            <person name="Fricke W.F."/>
            <person name="Martinez-Arias R."/>
            <person name="Bartels D."/>
            <person name="Goesmann A."/>
            <person name="Krause L."/>
            <person name="Puehler A."/>
            <person name="Klenk H.P."/>
            <person name="Richter M."/>
            <person name="Schuler M."/>
            <person name="Gloeckner F.O."/>
            <person name="Meyerdierks A."/>
            <person name="Gottschalk G."/>
            <person name="Amann R."/>
        </authorList>
    </citation>
    <scope>NUCLEOTIDE SEQUENCE [LARGE SCALE GENOMIC DNA]</scope>
    <source>
        <strain evidence="13">ATCC 43914 / DSM 3382 / HRM2</strain>
    </source>
</reference>
<name>C0QIB5_DESAH</name>
<feature type="domain" description="Radical SAM core" evidence="11">
    <location>
        <begin position="139"/>
        <end position="373"/>
    </location>
</feature>
<dbReference type="HAMAP" id="MF_01865">
    <property type="entry name" value="MTTase_RimO"/>
    <property type="match status" value="1"/>
</dbReference>
<dbReference type="InterPro" id="IPR007197">
    <property type="entry name" value="rSAM"/>
</dbReference>
<dbReference type="PROSITE" id="PS51918">
    <property type="entry name" value="RADICAL_SAM"/>
    <property type="match status" value="1"/>
</dbReference>
<evidence type="ECO:0000256" key="3">
    <source>
        <dbReference type="ARBA" id="ARBA00022679"/>
    </source>
</evidence>
<dbReference type="InterPro" id="IPR006638">
    <property type="entry name" value="Elp3/MiaA/NifB-like_rSAM"/>
</dbReference>
<dbReference type="GO" id="GO:0005829">
    <property type="term" value="C:cytosol"/>
    <property type="evidence" value="ECO:0007669"/>
    <property type="project" value="TreeGrafter"/>
</dbReference>
<evidence type="ECO:0000259" key="10">
    <source>
        <dbReference type="PROSITE" id="PS51449"/>
    </source>
</evidence>
<dbReference type="Proteomes" id="UP000000442">
    <property type="component" value="Chromosome"/>
</dbReference>
<dbReference type="NCBIfam" id="TIGR00089">
    <property type="entry name" value="MiaB/RimO family radical SAM methylthiotransferase"/>
    <property type="match status" value="1"/>
</dbReference>
<dbReference type="STRING" id="177437.HRM2_48110"/>
<feature type="domain" description="MTTase N-terminal" evidence="10">
    <location>
        <begin position="1"/>
        <end position="118"/>
    </location>
</feature>
<dbReference type="InterPro" id="IPR002792">
    <property type="entry name" value="TRAM_dom"/>
</dbReference>
<evidence type="ECO:0000313" key="13">
    <source>
        <dbReference type="Proteomes" id="UP000000442"/>
    </source>
</evidence>
<feature type="binding site" evidence="8">
    <location>
        <position position="80"/>
    </location>
    <ligand>
        <name>[4Fe-4S] cluster</name>
        <dbReference type="ChEBI" id="CHEBI:49883"/>
        <label>1</label>
    </ligand>
</feature>
<comment type="catalytic activity">
    <reaction evidence="8">
        <text>L-aspartate(89)-[ribosomal protein uS12]-hydrogen + (sulfur carrier)-SH + AH2 + 2 S-adenosyl-L-methionine = 3-methylsulfanyl-L-aspartate(89)-[ribosomal protein uS12]-hydrogen + (sulfur carrier)-H + 5'-deoxyadenosine + L-methionine + A + S-adenosyl-L-homocysteine + 2 H(+)</text>
        <dbReference type="Rhea" id="RHEA:37087"/>
        <dbReference type="Rhea" id="RHEA-COMP:10460"/>
        <dbReference type="Rhea" id="RHEA-COMP:10461"/>
        <dbReference type="Rhea" id="RHEA-COMP:14737"/>
        <dbReference type="Rhea" id="RHEA-COMP:14739"/>
        <dbReference type="ChEBI" id="CHEBI:13193"/>
        <dbReference type="ChEBI" id="CHEBI:15378"/>
        <dbReference type="ChEBI" id="CHEBI:17319"/>
        <dbReference type="ChEBI" id="CHEBI:17499"/>
        <dbReference type="ChEBI" id="CHEBI:29917"/>
        <dbReference type="ChEBI" id="CHEBI:29961"/>
        <dbReference type="ChEBI" id="CHEBI:57844"/>
        <dbReference type="ChEBI" id="CHEBI:57856"/>
        <dbReference type="ChEBI" id="CHEBI:59789"/>
        <dbReference type="ChEBI" id="CHEBI:64428"/>
        <dbReference type="ChEBI" id="CHEBI:73599"/>
        <dbReference type="EC" id="2.8.4.4"/>
    </reaction>
</comment>
<dbReference type="eggNOG" id="COG0621">
    <property type="taxonomic scope" value="Bacteria"/>
</dbReference>
<evidence type="ECO:0000256" key="6">
    <source>
        <dbReference type="ARBA" id="ARBA00023004"/>
    </source>
</evidence>
<keyword evidence="4 8" id="KW-0949">S-adenosyl-L-methionine</keyword>
<dbReference type="InterPro" id="IPR058240">
    <property type="entry name" value="rSAM_sf"/>
</dbReference>
<evidence type="ECO:0000256" key="4">
    <source>
        <dbReference type="ARBA" id="ARBA00022691"/>
    </source>
</evidence>
<feature type="binding site" evidence="8">
    <location>
        <position position="160"/>
    </location>
    <ligand>
        <name>[4Fe-4S] cluster</name>
        <dbReference type="ChEBI" id="CHEBI:49883"/>
        <label>2</label>
        <note>4Fe-4S-S-AdoMet</note>
    </ligand>
</feature>
<evidence type="ECO:0000256" key="2">
    <source>
        <dbReference type="ARBA" id="ARBA00022490"/>
    </source>
</evidence>
<dbReference type="SFLD" id="SFLDG01082">
    <property type="entry name" value="B12-binding_domain_containing"/>
    <property type="match status" value="1"/>
</dbReference>
<dbReference type="OrthoDB" id="9805215at2"/>
<keyword evidence="2 8" id="KW-0963">Cytoplasm</keyword>
<proteinExistence type="inferred from homology"/>
<organism evidence="12 13">
    <name type="scientific">Desulforapulum autotrophicum (strain ATCC 43914 / DSM 3382 / VKM B-1955 / HRM2)</name>
    <name type="common">Desulfobacterium autotrophicum</name>
    <dbReference type="NCBI Taxonomy" id="177437"/>
    <lineage>
        <taxon>Bacteria</taxon>
        <taxon>Pseudomonadati</taxon>
        <taxon>Thermodesulfobacteriota</taxon>
        <taxon>Desulfobacteria</taxon>
        <taxon>Desulfobacterales</taxon>
        <taxon>Desulfobacteraceae</taxon>
        <taxon>Desulforapulum</taxon>
    </lineage>
</organism>
<dbReference type="GO" id="GO:0035599">
    <property type="term" value="F:aspartic acid methylthiotransferase activity"/>
    <property type="evidence" value="ECO:0007669"/>
    <property type="project" value="TreeGrafter"/>
</dbReference>
<dbReference type="RefSeq" id="WP_015906567.1">
    <property type="nucleotide sequence ID" value="NC_012108.1"/>
</dbReference>
<feature type="binding site" evidence="8">
    <location>
        <position position="10"/>
    </location>
    <ligand>
        <name>[4Fe-4S] cluster</name>
        <dbReference type="ChEBI" id="CHEBI:49883"/>
        <label>1</label>
    </ligand>
</feature>
<dbReference type="SFLD" id="SFLDS00029">
    <property type="entry name" value="Radical_SAM"/>
    <property type="match status" value="1"/>
</dbReference>
<dbReference type="EC" id="2.8.4.4" evidence="8"/>
<dbReference type="PROSITE" id="PS01278">
    <property type="entry name" value="MTTASE_RADICAL"/>
    <property type="match status" value="1"/>
</dbReference>
<dbReference type="Gene3D" id="2.40.50.140">
    <property type="entry name" value="Nucleic acid-binding proteins"/>
    <property type="match status" value="1"/>
</dbReference>
<keyword evidence="1 8" id="KW-0004">4Fe-4S</keyword>
<dbReference type="InterPro" id="IPR005840">
    <property type="entry name" value="Ribosomal_uS12_MeSTrfase_RimO"/>
</dbReference>
<keyword evidence="6 8" id="KW-0408">Iron</keyword>
<dbReference type="SFLD" id="SFLDF00274">
    <property type="entry name" value="ribosomal_protein_S12_methylth"/>
    <property type="match status" value="1"/>
</dbReference>
<feature type="domain" description="TRAM" evidence="9">
    <location>
        <begin position="376"/>
        <end position="441"/>
    </location>
</feature>
<dbReference type="EMBL" id="CP001087">
    <property type="protein sequence ID" value="ACN17859.1"/>
    <property type="molecule type" value="Genomic_DNA"/>
</dbReference>
<dbReference type="CDD" id="cd01335">
    <property type="entry name" value="Radical_SAM"/>
    <property type="match status" value="1"/>
</dbReference>
<dbReference type="Gene3D" id="3.40.50.12160">
    <property type="entry name" value="Methylthiotransferase, N-terminal domain"/>
    <property type="match status" value="1"/>
</dbReference>
<dbReference type="GO" id="GO:0006400">
    <property type="term" value="P:tRNA modification"/>
    <property type="evidence" value="ECO:0007669"/>
    <property type="project" value="InterPro"/>
</dbReference>
<protein>
    <recommendedName>
        <fullName evidence="8">Ribosomal protein uS12 methylthiotransferase RimO</fullName>
        <shortName evidence="8">uS12 MTTase</shortName>
        <shortName evidence="8">uS12 methylthiotransferase</shortName>
        <ecNumber evidence="8">2.8.4.4</ecNumber>
    </recommendedName>
    <alternativeName>
        <fullName evidence="8">Ribosomal protein uS12 (aspartate-C(3))-methylthiotransferase</fullName>
    </alternativeName>
    <alternativeName>
        <fullName evidence="8">Ribosome maturation factor RimO</fullName>
    </alternativeName>
</protein>
<keyword evidence="13" id="KW-1185">Reference proteome</keyword>
<dbReference type="AlphaFoldDB" id="C0QIB5"/>
<dbReference type="SFLD" id="SFLDG01061">
    <property type="entry name" value="methylthiotransferase"/>
    <property type="match status" value="1"/>
</dbReference>
<dbReference type="InterPro" id="IPR013848">
    <property type="entry name" value="Methylthiotransferase_N"/>
</dbReference>
<dbReference type="NCBIfam" id="TIGR01125">
    <property type="entry name" value="30S ribosomal protein S12 methylthiotransferase RimO"/>
    <property type="match status" value="1"/>
</dbReference>